<organism evidence="1">
    <name type="scientific">Candidatus Methanophaga sp. ANME-1 ERB7</name>
    <dbReference type="NCBI Taxonomy" id="2759913"/>
    <lineage>
        <taxon>Archaea</taxon>
        <taxon>Methanobacteriati</taxon>
        <taxon>Methanobacteriota</taxon>
        <taxon>Stenosarchaea group</taxon>
        <taxon>Methanomicrobia</taxon>
        <taxon>Candidatus Methanophagales</taxon>
        <taxon>Candidatus Methanophagaceae</taxon>
        <taxon>Candidatus Methanophaga</taxon>
    </lineage>
</organism>
<dbReference type="PANTHER" id="PTHR39550:SF1">
    <property type="entry name" value="SLL0658 PROTEIN"/>
    <property type="match status" value="1"/>
</dbReference>
<gene>
    <name evidence="2" type="ORF">GDLDPPJJ_00037</name>
    <name evidence="3" type="ORF">HANIDNDE_00031</name>
    <name evidence="1" type="ORF">PCFKKONE_00032</name>
</gene>
<dbReference type="Pfam" id="PF11848">
    <property type="entry name" value="DUF3368"/>
    <property type="match status" value="2"/>
</dbReference>
<proteinExistence type="predicted"/>
<reference evidence="1" key="1">
    <citation type="submission" date="2020-06" db="EMBL/GenBank/DDBJ databases">
        <title>Unique genomic features of the anaerobic methanotrophic archaea.</title>
        <authorList>
            <person name="Chadwick G.L."/>
            <person name="Skennerton C.T."/>
            <person name="Laso-Perez R."/>
            <person name="Leu A.O."/>
            <person name="Speth D.R."/>
            <person name="Yu H."/>
            <person name="Morgan-Lang C."/>
            <person name="Hatzenpichler R."/>
            <person name="Goudeau D."/>
            <person name="Malmstrom R."/>
            <person name="Brazelton W.J."/>
            <person name="Woyke T."/>
            <person name="Hallam S.J."/>
            <person name="Tyson G.W."/>
            <person name="Wegener G."/>
            <person name="Boetius A."/>
            <person name="Orphan V."/>
        </authorList>
    </citation>
    <scope>NUCLEOTIDE SEQUENCE</scope>
</reference>
<protein>
    <recommendedName>
        <fullName evidence="4">DUF3368 domain-containing protein</fullName>
    </recommendedName>
</protein>
<dbReference type="EMBL" id="MT631662">
    <property type="protein sequence ID" value="QNO56610.1"/>
    <property type="molecule type" value="Genomic_DNA"/>
</dbReference>
<dbReference type="InterPro" id="IPR021799">
    <property type="entry name" value="PIN-like_prokaryotic"/>
</dbReference>
<name>A0A7G9Z1J4_9EURY</name>
<evidence type="ECO:0000313" key="3">
    <source>
        <dbReference type="EMBL" id="QNO56645.1"/>
    </source>
</evidence>
<dbReference type="AlphaFoldDB" id="A0A7G9Z1J4"/>
<dbReference type="EMBL" id="MT631663">
    <property type="protein sequence ID" value="QNO56645.1"/>
    <property type="molecule type" value="Genomic_DNA"/>
</dbReference>
<dbReference type="EMBL" id="MT631562">
    <property type="protein sequence ID" value="QNO54128.1"/>
    <property type="molecule type" value="Genomic_DNA"/>
</dbReference>
<evidence type="ECO:0000313" key="2">
    <source>
        <dbReference type="EMBL" id="QNO56610.1"/>
    </source>
</evidence>
<sequence>MIVSNATPLIYLAKLGRLALLKDFFQEVIIPEEVKREVVDQGKEQNSIDAFVVEEAIILAVELSSDDILVDQTHARLAATIFGLKPKGTIYVLLRALKEDLFGYDDYLKLLEDLVRSGFRMSDEVYLEAVRLGKETKTITDTSKSINNATKG</sequence>
<dbReference type="PANTHER" id="PTHR39550">
    <property type="entry name" value="SLL0658 PROTEIN"/>
    <property type="match status" value="1"/>
</dbReference>
<evidence type="ECO:0008006" key="4">
    <source>
        <dbReference type="Google" id="ProtNLM"/>
    </source>
</evidence>
<accession>A0A7G9Z1J4</accession>
<evidence type="ECO:0000313" key="1">
    <source>
        <dbReference type="EMBL" id="QNO54128.1"/>
    </source>
</evidence>